<dbReference type="Proteomes" id="UP001162164">
    <property type="component" value="Unassembled WGS sequence"/>
</dbReference>
<dbReference type="EMBL" id="JAPWTJ010002187">
    <property type="protein sequence ID" value="KAJ8967447.1"/>
    <property type="molecule type" value="Genomic_DNA"/>
</dbReference>
<name>A0ABQ9IWZ3_9CUCU</name>
<gene>
    <name evidence="1" type="ORF">NQ317_015258</name>
</gene>
<evidence type="ECO:0000313" key="2">
    <source>
        <dbReference type="Proteomes" id="UP001162164"/>
    </source>
</evidence>
<comment type="caution">
    <text evidence="1">The sequence shown here is derived from an EMBL/GenBank/DDBJ whole genome shotgun (WGS) entry which is preliminary data.</text>
</comment>
<organism evidence="1 2">
    <name type="scientific">Molorchus minor</name>
    <dbReference type="NCBI Taxonomy" id="1323400"/>
    <lineage>
        <taxon>Eukaryota</taxon>
        <taxon>Metazoa</taxon>
        <taxon>Ecdysozoa</taxon>
        <taxon>Arthropoda</taxon>
        <taxon>Hexapoda</taxon>
        <taxon>Insecta</taxon>
        <taxon>Pterygota</taxon>
        <taxon>Neoptera</taxon>
        <taxon>Endopterygota</taxon>
        <taxon>Coleoptera</taxon>
        <taxon>Polyphaga</taxon>
        <taxon>Cucujiformia</taxon>
        <taxon>Chrysomeloidea</taxon>
        <taxon>Cerambycidae</taxon>
        <taxon>Lamiinae</taxon>
        <taxon>Monochamini</taxon>
        <taxon>Molorchus</taxon>
    </lineage>
</organism>
<keyword evidence="2" id="KW-1185">Reference proteome</keyword>
<accession>A0ABQ9IWZ3</accession>
<reference evidence="1" key="1">
    <citation type="journal article" date="2023" name="Insect Mol. Biol.">
        <title>Genome sequencing provides insights into the evolution of gene families encoding plant cell wall-degrading enzymes in longhorned beetles.</title>
        <authorList>
            <person name="Shin N.R."/>
            <person name="Okamura Y."/>
            <person name="Kirsch R."/>
            <person name="Pauchet Y."/>
        </authorList>
    </citation>
    <scope>NUCLEOTIDE SEQUENCE</scope>
    <source>
        <strain evidence="1">MMC_N1</strain>
    </source>
</reference>
<evidence type="ECO:0000313" key="1">
    <source>
        <dbReference type="EMBL" id="KAJ8967447.1"/>
    </source>
</evidence>
<sequence length="179" mass="20412">MCLDFIAQHSRTARSENKVQAELIFQPNSTTYVNSDTSKCEKLATLAALEDHKTVVETSSRLLSGTWTSEGRVLNKHSDSPNRHVEKTHVHTRSPVLCRKTEPEPKPKKSSSWEWTFTWLNQFSSFDKEISLVSACQVQIKSSPLFDEPMNAINSEFSLTEIIHLTIILYFNIIQTTLK</sequence>
<protein>
    <submittedName>
        <fullName evidence="1">Uncharacterized protein</fullName>
    </submittedName>
</protein>
<proteinExistence type="predicted"/>